<dbReference type="EMBL" id="BARW01013809">
    <property type="protein sequence ID" value="GAI83796.1"/>
    <property type="molecule type" value="Genomic_DNA"/>
</dbReference>
<dbReference type="AlphaFoldDB" id="X1SXB2"/>
<name>X1SXB2_9ZZZZ</name>
<reference evidence="1" key="1">
    <citation type="journal article" date="2014" name="Front. Microbiol.">
        <title>High frequency of phylogenetically diverse reductive dehalogenase-homologous genes in deep subseafloor sedimentary metagenomes.</title>
        <authorList>
            <person name="Kawai M."/>
            <person name="Futagami T."/>
            <person name="Toyoda A."/>
            <person name="Takaki Y."/>
            <person name="Nishi S."/>
            <person name="Hori S."/>
            <person name="Arai W."/>
            <person name="Tsubouchi T."/>
            <person name="Morono Y."/>
            <person name="Uchiyama I."/>
            <person name="Ito T."/>
            <person name="Fujiyama A."/>
            <person name="Inagaki F."/>
            <person name="Takami H."/>
        </authorList>
    </citation>
    <scope>NUCLEOTIDE SEQUENCE</scope>
    <source>
        <strain evidence="1">Expedition CK06-06</strain>
    </source>
</reference>
<gene>
    <name evidence="1" type="ORF">S12H4_25018</name>
</gene>
<organism evidence="1">
    <name type="scientific">marine sediment metagenome</name>
    <dbReference type="NCBI Taxonomy" id="412755"/>
    <lineage>
        <taxon>unclassified sequences</taxon>
        <taxon>metagenomes</taxon>
        <taxon>ecological metagenomes</taxon>
    </lineage>
</organism>
<accession>X1SXB2</accession>
<proteinExistence type="predicted"/>
<protein>
    <submittedName>
        <fullName evidence="1">Uncharacterized protein</fullName>
    </submittedName>
</protein>
<comment type="caution">
    <text evidence="1">The sequence shown here is derived from an EMBL/GenBank/DDBJ whole genome shotgun (WGS) entry which is preliminary data.</text>
</comment>
<sequence>MAIDPNNEGYSDYAQQLLDKATIAVAFEDSPCETSEERFQGVREELFIRAINFL</sequence>
<feature type="non-terminal residue" evidence="1">
    <location>
        <position position="54"/>
    </location>
</feature>
<evidence type="ECO:0000313" key="1">
    <source>
        <dbReference type="EMBL" id="GAI83796.1"/>
    </source>
</evidence>